<organism evidence="2 3">
    <name type="scientific">Candidatus Zambryskibacteria bacterium RIFCSPLOWO2_01_FULL_39_39</name>
    <dbReference type="NCBI Taxonomy" id="1802758"/>
    <lineage>
        <taxon>Bacteria</taxon>
        <taxon>Candidatus Zambryskiibacteriota</taxon>
    </lineage>
</organism>
<keyword evidence="1" id="KW-1133">Transmembrane helix</keyword>
<feature type="transmembrane region" description="Helical" evidence="1">
    <location>
        <begin position="36"/>
        <end position="53"/>
    </location>
</feature>
<dbReference type="SUPFAM" id="SSF57884">
    <property type="entry name" value="Ada DNA repair protein, N-terminal domain (N-Ada 10)"/>
    <property type="match status" value="1"/>
</dbReference>
<evidence type="ECO:0000313" key="2">
    <source>
        <dbReference type="EMBL" id="OHB01822.1"/>
    </source>
</evidence>
<dbReference type="AlphaFoldDB" id="A0A1G2TZ34"/>
<comment type="caution">
    <text evidence="2">The sequence shown here is derived from an EMBL/GenBank/DDBJ whole genome shotgun (WGS) entry which is preliminary data.</text>
</comment>
<accession>A0A1G2TZ34</accession>
<keyword evidence="1" id="KW-0472">Membrane</keyword>
<dbReference type="Proteomes" id="UP000177707">
    <property type="component" value="Unassembled WGS sequence"/>
</dbReference>
<evidence type="ECO:0000313" key="3">
    <source>
        <dbReference type="Proteomes" id="UP000177707"/>
    </source>
</evidence>
<dbReference type="InterPro" id="IPR035451">
    <property type="entry name" value="Ada-like_dom_sf"/>
</dbReference>
<keyword evidence="1" id="KW-0812">Transmembrane</keyword>
<protein>
    <recommendedName>
        <fullName evidence="4">Ada DNA repair metal-binding domain-containing protein</fullName>
    </recommendedName>
</protein>
<dbReference type="STRING" id="1802758.A3A96_00065"/>
<name>A0A1G2TZ34_9BACT</name>
<gene>
    <name evidence="2" type="ORF">A3A96_00065</name>
</gene>
<proteinExistence type="predicted"/>
<reference evidence="2 3" key="1">
    <citation type="journal article" date="2016" name="Nat. Commun.">
        <title>Thousands of microbial genomes shed light on interconnected biogeochemical processes in an aquifer system.</title>
        <authorList>
            <person name="Anantharaman K."/>
            <person name="Brown C.T."/>
            <person name="Hug L.A."/>
            <person name="Sharon I."/>
            <person name="Castelle C.J."/>
            <person name="Probst A.J."/>
            <person name="Thomas B.C."/>
            <person name="Singh A."/>
            <person name="Wilkins M.J."/>
            <person name="Karaoz U."/>
            <person name="Brodie E.L."/>
            <person name="Williams K.H."/>
            <person name="Hubbard S.S."/>
            <person name="Banfield J.F."/>
        </authorList>
    </citation>
    <scope>NUCLEOTIDE SEQUENCE [LARGE SCALE GENOMIC DNA]</scope>
</reference>
<evidence type="ECO:0000256" key="1">
    <source>
        <dbReference type="SAM" id="Phobius"/>
    </source>
</evidence>
<dbReference type="EMBL" id="MHWB01000009">
    <property type="protein sequence ID" value="OHB01822.1"/>
    <property type="molecule type" value="Genomic_DNA"/>
</dbReference>
<sequence>MTEFSNTEEYIEDVDFEHKDGGGWKDRFWGFIESRYFMATVFVLMAIVSFSLGRISGLQDKKPAVKIISENLGEVKGVTTVLVDPINLQQTSLPQSVLSSSSGQVVASKNGTKYHYPWCAGAKQISAKNLVTFNSIDEARAKGYTPASNCKGLK</sequence>
<evidence type="ECO:0008006" key="4">
    <source>
        <dbReference type="Google" id="ProtNLM"/>
    </source>
</evidence>
<dbReference type="Gene3D" id="3.40.10.10">
    <property type="entry name" value="DNA Methylphosphotriester Repair Domain"/>
    <property type="match status" value="1"/>
</dbReference>